<dbReference type="Pfam" id="PF00712">
    <property type="entry name" value="DNA_pol3_beta"/>
    <property type="match status" value="1"/>
</dbReference>
<evidence type="ECO:0000256" key="7">
    <source>
        <dbReference type="ARBA" id="ARBA00022932"/>
    </source>
</evidence>
<dbReference type="EMBL" id="MGDT01000004">
    <property type="protein sequence ID" value="OGL67028.1"/>
    <property type="molecule type" value="Genomic_DNA"/>
</dbReference>
<evidence type="ECO:0000256" key="6">
    <source>
        <dbReference type="ARBA" id="ARBA00022705"/>
    </source>
</evidence>
<dbReference type="GO" id="GO:0006271">
    <property type="term" value="P:DNA strand elongation involved in DNA replication"/>
    <property type="evidence" value="ECO:0007669"/>
    <property type="project" value="TreeGrafter"/>
</dbReference>
<dbReference type="Gene3D" id="3.70.10.10">
    <property type="match status" value="1"/>
</dbReference>
<dbReference type="InterPro" id="IPR022634">
    <property type="entry name" value="DNA_polIII_beta_N"/>
</dbReference>
<keyword evidence="5 9" id="KW-0548">Nucleotidyltransferase</keyword>
<evidence type="ECO:0000256" key="8">
    <source>
        <dbReference type="ARBA" id="ARBA00023125"/>
    </source>
</evidence>
<keyword evidence="6 9" id="KW-0235">DNA replication</keyword>
<accession>A0A1F7TN43</accession>
<dbReference type="InterPro" id="IPR022635">
    <property type="entry name" value="DNA_polIII_beta_C"/>
</dbReference>
<evidence type="ECO:0000256" key="9">
    <source>
        <dbReference type="PIRNR" id="PIRNR000804"/>
    </source>
</evidence>
<dbReference type="Proteomes" id="UP000177885">
    <property type="component" value="Unassembled WGS sequence"/>
</dbReference>
<evidence type="ECO:0000256" key="5">
    <source>
        <dbReference type="ARBA" id="ARBA00022695"/>
    </source>
</evidence>
<feature type="domain" description="DNA polymerase III beta sliding clamp N-terminal" evidence="10">
    <location>
        <begin position="1"/>
        <end position="118"/>
    </location>
</feature>
<dbReference type="Gene3D" id="3.10.150.10">
    <property type="entry name" value="DNA Polymerase III, subunit A, domain 2"/>
    <property type="match status" value="1"/>
</dbReference>
<evidence type="ECO:0000259" key="12">
    <source>
        <dbReference type="Pfam" id="PF02768"/>
    </source>
</evidence>
<feature type="domain" description="DNA polymerase III beta sliding clamp central" evidence="11">
    <location>
        <begin position="128"/>
        <end position="252"/>
    </location>
</feature>
<dbReference type="NCBIfam" id="TIGR00663">
    <property type="entry name" value="dnan"/>
    <property type="match status" value="1"/>
</dbReference>
<dbReference type="SMART" id="SM00480">
    <property type="entry name" value="POL3Bc"/>
    <property type="match status" value="1"/>
</dbReference>
<dbReference type="CDD" id="cd00140">
    <property type="entry name" value="beta_clamp"/>
    <property type="match status" value="1"/>
</dbReference>
<dbReference type="Pfam" id="PF02767">
    <property type="entry name" value="DNA_pol3_beta_2"/>
    <property type="match status" value="1"/>
</dbReference>
<dbReference type="PANTHER" id="PTHR30478">
    <property type="entry name" value="DNA POLYMERASE III SUBUNIT BETA"/>
    <property type="match status" value="1"/>
</dbReference>
<evidence type="ECO:0000256" key="2">
    <source>
        <dbReference type="ARBA" id="ARBA00010752"/>
    </source>
</evidence>
<comment type="subunit">
    <text evidence="9">Forms a ring-shaped head-to-tail homodimer around DNA.</text>
</comment>
<dbReference type="InterPro" id="IPR001001">
    <property type="entry name" value="DNA_polIII_beta"/>
</dbReference>
<feature type="domain" description="DNA polymerase III beta sliding clamp C-terminal" evidence="12">
    <location>
        <begin position="254"/>
        <end position="375"/>
    </location>
</feature>
<comment type="function">
    <text evidence="9">Confers DNA tethering and processivity to DNA polymerases and other proteins. Acts as a clamp, forming a ring around DNA (a reaction catalyzed by the clamp-loading complex) which diffuses in an ATP-independent manner freely and bidirectionally along dsDNA. Initially characterized for its ability to contact the catalytic subunit of DNA polymerase III (Pol III), a complex, multichain enzyme responsible for most of the replicative synthesis in bacteria; Pol III exhibits 3'-5' exonuclease proofreading activity. The beta chain is required for initiation of replication as well as for processivity of DNA replication.</text>
</comment>
<name>A0A1F7TN43_9BACT</name>
<proteinExistence type="inferred from homology"/>
<dbReference type="SUPFAM" id="SSF55979">
    <property type="entry name" value="DNA clamp"/>
    <property type="match status" value="3"/>
</dbReference>
<dbReference type="PIRSF" id="PIRSF000804">
    <property type="entry name" value="DNA_pol_III_b"/>
    <property type="match status" value="1"/>
</dbReference>
<dbReference type="PANTHER" id="PTHR30478:SF0">
    <property type="entry name" value="BETA SLIDING CLAMP"/>
    <property type="match status" value="1"/>
</dbReference>
<evidence type="ECO:0000256" key="3">
    <source>
        <dbReference type="ARBA" id="ARBA00022490"/>
    </source>
</evidence>
<gene>
    <name evidence="13" type="ORF">A2856_00890</name>
</gene>
<dbReference type="GO" id="GO:0008408">
    <property type="term" value="F:3'-5' exonuclease activity"/>
    <property type="evidence" value="ECO:0007669"/>
    <property type="project" value="InterPro"/>
</dbReference>
<comment type="caution">
    <text evidence="13">The sequence shown here is derived from an EMBL/GenBank/DDBJ whole genome shotgun (WGS) entry which is preliminary data.</text>
</comment>
<dbReference type="AlphaFoldDB" id="A0A1F7TN43"/>
<dbReference type="GO" id="GO:0003677">
    <property type="term" value="F:DNA binding"/>
    <property type="evidence" value="ECO:0007669"/>
    <property type="project" value="UniProtKB-UniRule"/>
</dbReference>
<organism evidence="13 14">
    <name type="scientific">Candidatus Uhrbacteria bacterium RIFCSPHIGHO2_01_FULL_63_20</name>
    <dbReference type="NCBI Taxonomy" id="1802385"/>
    <lineage>
        <taxon>Bacteria</taxon>
        <taxon>Candidatus Uhriibacteriota</taxon>
    </lineage>
</organism>
<protein>
    <recommendedName>
        <fullName evidence="9">Beta sliding clamp</fullName>
    </recommendedName>
</protein>
<dbReference type="InterPro" id="IPR022637">
    <property type="entry name" value="DNA_polIII_beta_cen"/>
</dbReference>
<dbReference type="GO" id="GO:0003887">
    <property type="term" value="F:DNA-directed DNA polymerase activity"/>
    <property type="evidence" value="ECO:0007669"/>
    <property type="project" value="UniProtKB-UniRule"/>
</dbReference>
<dbReference type="Pfam" id="PF02768">
    <property type="entry name" value="DNA_pol3_beta_3"/>
    <property type="match status" value="1"/>
</dbReference>
<evidence type="ECO:0000256" key="1">
    <source>
        <dbReference type="ARBA" id="ARBA00004496"/>
    </source>
</evidence>
<evidence type="ECO:0000313" key="13">
    <source>
        <dbReference type="EMBL" id="OGL67028.1"/>
    </source>
</evidence>
<keyword evidence="8" id="KW-0238">DNA-binding</keyword>
<dbReference type="GO" id="GO:0005737">
    <property type="term" value="C:cytoplasm"/>
    <property type="evidence" value="ECO:0007669"/>
    <property type="project" value="UniProtKB-SubCell"/>
</dbReference>
<comment type="subcellular location">
    <subcellularLocation>
        <location evidence="1 9">Cytoplasm</location>
    </subcellularLocation>
</comment>
<dbReference type="InterPro" id="IPR046938">
    <property type="entry name" value="DNA_clamp_sf"/>
</dbReference>
<evidence type="ECO:0000256" key="4">
    <source>
        <dbReference type="ARBA" id="ARBA00022679"/>
    </source>
</evidence>
<keyword evidence="4 9" id="KW-0808">Transferase</keyword>
<dbReference type="GO" id="GO:0009360">
    <property type="term" value="C:DNA polymerase III complex"/>
    <property type="evidence" value="ECO:0007669"/>
    <property type="project" value="InterPro"/>
</dbReference>
<keyword evidence="7 9" id="KW-0239">DNA-directed DNA polymerase</keyword>
<evidence type="ECO:0000259" key="10">
    <source>
        <dbReference type="Pfam" id="PF00712"/>
    </source>
</evidence>
<reference evidence="13 14" key="1">
    <citation type="journal article" date="2016" name="Nat. Commun.">
        <title>Thousands of microbial genomes shed light on interconnected biogeochemical processes in an aquifer system.</title>
        <authorList>
            <person name="Anantharaman K."/>
            <person name="Brown C.T."/>
            <person name="Hug L.A."/>
            <person name="Sharon I."/>
            <person name="Castelle C.J."/>
            <person name="Probst A.J."/>
            <person name="Thomas B.C."/>
            <person name="Singh A."/>
            <person name="Wilkins M.J."/>
            <person name="Karaoz U."/>
            <person name="Brodie E.L."/>
            <person name="Williams K.H."/>
            <person name="Hubbard S.S."/>
            <person name="Banfield J.F."/>
        </authorList>
    </citation>
    <scope>NUCLEOTIDE SEQUENCE [LARGE SCALE GENOMIC DNA]</scope>
</reference>
<evidence type="ECO:0000313" key="14">
    <source>
        <dbReference type="Proteomes" id="UP000177885"/>
    </source>
</evidence>
<comment type="similarity">
    <text evidence="2 9">Belongs to the beta sliding clamp family.</text>
</comment>
<sequence length="377" mass="40698">MKLSCTRENLRQGLSITSHLTSKNVNLPVLQNVLVKADGGTIRFTTTNLEIAVSCTVRGKVESGGEFTVPSKLFFDYVSLLPNETVTVEGSGAALAVSCGGNKTRMNGLPASEFPLVPEVSATRAYRIPVESFRQALSQVLFAVATNESRPELAGVSVRFEAGTNPSLTLAATDSYRLAEASLKLPGGSVEGDSSFIIPSRTLGEVNRILAVFKDEVEAPTEIILKLSDNQAVFSYGSVELVSRLIDGNYPDYRQIIPKSFQTQAVLDRDDFAKAVKTASLFSRTGLFDVTLEFDPAAKKLRVKATDAARGENTAECEADATGNENKVTVNYRYLLDGLNAMGSDQVLFKMIDAGNPCVIQPAEGSNYLYIVMPIKQ</sequence>
<keyword evidence="3 9" id="KW-0963">Cytoplasm</keyword>
<dbReference type="STRING" id="1802385.A2856_00890"/>
<evidence type="ECO:0000259" key="11">
    <source>
        <dbReference type="Pfam" id="PF02767"/>
    </source>
</evidence>